<comment type="caution">
    <text evidence="7">The sequence shown here is derived from an EMBL/GenBank/DDBJ whole genome shotgun (WGS) entry which is preliminary data.</text>
</comment>
<dbReference type="GO" id="GO:0044027">
    <property type="term" value="P:negative regulation of gene expression via chromosomal CpG island methylation"/>
    <property type="evidence" value="ECO:0007669"/>
    <property type="project" value="TreeGrafter"/>
</dbReference>
<protein>
    <recommendedName>
        <fullName evidence="1">DNA (cytosine-5-)-methyltransferase</fullName>
        <ecNumber evidence="1">2.1.1.37</ecNumber>
    </recommendedName>
</protein>
<gene>
    <name evidence="7" type="ORF">HXO64_06635</name>
</gene>
<accession>A0A930L7Y6</accession>
<dbReference type="SUPFAM" id="SSF53335">
    <property type="entry name" value="S-adenosyl-L-methionine-dependent methyltransferases"/>
    <property type="match status" value="1"/>
</dbReference>
<dbReference type="PROSITE" id="PS51679">
    <property type="entry name" value="SAM_MT_C5"/>
    <property type="match status" value="1"/>
</dbReference>
<dbReference type="Pfam" id="PF00145">
    <property type="entry name" value="DNA_methylase"/>
    <property type="match status" value="1"/>
</dbReference>
<dbReference type="GO" id="GO:0009307">
    <property type="term" value="P:DNA restriction-modification system"/>
    <property type="evidence" value="ECO:0007669"/>
    <property type="project" value="UniProtKB-KW"/>
</dbReference>
<dbReference type="PANTHER" id="PTHR10629">
    <property type="entry name" value="CYTOSINE-SPECIFIC METHYLTRANSFERASE"/>
    <property type="match status" value="1"/>
</dbReference>
<dbReference type="InterPro" id="IPR050390">
    <property type="entry name" value="C5-Methyltransferase"/>
</dbReference>
<dbReference type="GO" id="GO:0003886">
    <property type="term" value="F:DNA (cytosine-5-)-methyltransferase activity"/>
    <property type="evidence" value="ECO:0007669"/>
    <property type="project" value="UniProtKB-EC"/>
</dbReference>
<dbReference type="EMBL" id="JABZXR010000030">
    <property type="protein sequence ID" value="MBF1664216.1"/>
    <property type="molecule type" value="Genomic_DNA"/>
</dbReference>
<evidence type="ECO:0000313" key="8">
    <source>
        <dbReference type="Proteomes" id="UP000756427"/>
    </source>
</evidence>
<keyword evidence="2 6" id="KW-0489">Methyltransferase</keyword>
<dbReference type="EC" id="2.1.1.37" evidence="1"/>
<comment type="similarity">
    <text evidence="6">Belongs to the class I-like SAM-binding methyltransferase superfamily. C5-methyltransferase family.</text>
</comment>
<evidence type="ECO:0000256" key="5">
    <source>
        <dbReference type="ARBA" id="ARBA00022747"/>
    </source>
</evidence>
<dbReference type="GO" id="GO:0003677">
    <property type="term" value="F:DNA binding"/>
    <property type="evidence" value="ECO:0007669"/>
    <property type="project" value="TreeGrafter"/>
</dbReference>
<evidence type="ECO:0000256" key="2">
    <source>
        <dbReference type="ARBA" id="ARBA00022603"/>
    </source>
</evidence>
<proteinExistence type="inferred from homology"/>
<dbReference type="InterPro" id="IPR029063">
    <property type="entry name" value="SAM-dependent_MTases_sf"/>
</dbReference>
<dbReference type="InterPro" id="IPR018117">
    <property type="entry name" value="C5_DNA_meth_AS"/>
</dbReference>
<dbReference type="GO" id="GO:0032259">
    <property type="term" value="P:methylation"/>
    <property type="evidence" value="ECO:0007669"/>
    <property type="project" value="UniProtKB-KW"/>
</dbReference>
<name>A0A930L7Y6_9MICC</name>
<dbReference type="Gene3D" id="3.40.50.150">
    <property type="entry name" value="Vaccinia Virus protein VP39"/>
    <property type="match status" value="1"/>
</dbReference>
<dbReference type="InterPro" id="IPR001525">
    <property type="entry name" value="C5_MeTfrase"/>
</dbReference>
<keyword evidence="5" id="KW-0680">Restriction system</keyword>
<evidence type="ECO:0000256" key="6">
    <source>
        <dbReference type="PROSITE-ProRule" id="PRU01016"/>
    </source>
</evidence>
<dbReference type="PROSITE" id="PS00094">
    <property type="entry name" value="C5_MTASE_1"/>
    <property type="match status" value="1"/>
</dbReference>
<feature type="active site" evidence="6">
    <location>
        <position position="79"/>
    </location>
</feature>
<keyword evidence="3 6" id="KW-0808">Transferase</keyword>
<evidence type="ECO:0000256" key="1">
    <source>
        <dbReference type="ARBA" id="ARBA00011975"/>
    </source>
</evidence>
<organism evidence="7 8">
    <name type="scientific">Rothia mucilaginosa</name>
    <dbReference type="NCBI Taxonomy" id="43675"/>
    <lineage>
        <taxon>Bacteria</taxon>
        <taxon>Bacillati</taxon>
        <taxon>Actinomycetota</taxon>
        <taxon>Actinomycetes</taxon>
        <taxon>Micrococcales</taxon>
        <taxon>Micrococcaceae</taxon>
        <taxon>Rothia</taxon>
    </lineage>
</organism>
<evidence type="ECO:0000313" key="7">
    <source>
        <dbReference type="EMBL" id="MBF1664216.1"/>
    </source>
</evidence>
<dbReference type="PANTHER" id="PTHR10629:SF52">
    <property type="entry name" value="DNA (CYTOSINE-5)-METHYLTRANSFERASE 1"/>
    <property type="match status" value="1"/>
</dbReference>
<sequence>MCLGTTQSEACSRAINGGLELGVQLALGPARLAWVSDIEPGPQAILAHHHPDVPNLGDITRIDWSKVEPVDVICGGSPCTDLSLAGARAGMSKDTRSGLWESMFHAIAIIRPRLVVWENVQGALSASAFSLMEPDQGHLGGRPTGPVLRALGRVLGDLAGIGYDATWTTVHASDVGAPHKRARVFVVAHPHGEPWLERWEPTTRETPVGRSWADVSGRDRTPRTLIPTPTASDWKAGYHQEGKGMSLSQSIRLLPTPVAQASGNSAEAHLRKKPGRTQVTDLGIIAREGLFTTGGILLPTPQATNATYSSAGYGPNLHETAGTLRDSFGPYAPTVARWETITGRTAPAPTEPPLREGGKPRLSVRFVEWLMGLPDGHVTGVGLSREKTLRALGNGVVPLQAAEGILRCLQQERQVALEEGWPEYNSTNNH</sequence>
<dbReference type="AlphaFoldDB" id="A0A930L7Y6"/>
<evidence type="ECO:0000256" key="3">
    <source>
        <dbReference type="ARBA" id="ARBA00022679"/>
    </source>
</evidence>
<evidence type="ECO:0000256" key="4">
    <source>
        <dbReference type="ARBA" id="ARBA00022691"/>
    </source>
</evidence>
<dbReference type="RefSeq" id="WP_368484107.1">
    <property type="nucleotide sequence ID" value="NZ_JABZXR010000030.1"/>
</dbReference>
<reference evidence="7" key="1">
    <citation type="submission" date="2020-04" db="EMBL/GenBank/DDBJ databases">
        <title>Deep metagenomics examines the oral microbiome during advanced dental caries in children, revealing novel taxa and co-occurrences with host molecules.</title>
        <authorList>
            <person name="Baker J.L."/>
            <person name="Morton J.T."/>
            <person name="Dinis M."/>
            <person name="Alvarez R."/>
            <person name="Tran N.C."/>
            <person name="Knight R."/>
            <person name="Edlund A."/>
        </authorList>
    </citation>
    <scope>NUCLEOTIDE SEQUENCE</scope>
    <source>
        <strain evidence="7">JCVI_44_bin.2</strain>
    </source>
</reference>
<keyword evidence="4 6" id="KW-0949">S-adenosyl-L-methionine</keyword>
<dbReference type="Proteomes" id="UP000756427">
    <property type="component" value="Unassembled WGS sequence"/>
</dbReference>